<evidence type="ECO:0000313" key="2">
    <source>
        <dbReference type="EMBL" id="TRZ13212.1"/>
    </source>
</evidence>
<evidence type="ECO:0000256" key="1">
    <source>
        <dbReference type="SAM" id="MobiDB-lite"/>
    </source>
</evidence>
<feature type="compositionally biased region" description="Basic and acidic residues" evidence="1">
    <location>
        <begin position="20"/>
        <end position="29"/>
    </location>
</feature>
<dbReference type="AlphaFoldDB" id="A0A8K1G7J1"/>
<name>A0A8K1G7J1_9PASS</name>
<keyword evidence="3" id="KW-1185">Reference proteome</keyword>
<reference evidence="2" key="1">
    <citation type="submission" date="2019-04" db="EMBL/GenBank/DDBJ databases">
        <title>Genome assembly of Zosterops borbonicus 15179.</title>
        <authorList>
            <person name="Leroy T."/>
            <person name="Anselmetti Y."/>
            <person name="Tilak M.-K."/>
            <person name="Nabholz B."/>
        </authorList>
    </citation>
    <scope>NUCLEOTIDE SEQUENCE</scope>
    <source>
        <strain evidence="2">HGM_15179</strain>
        <tissue evidence="2">Muscle</tissue>
    </source>
</reference>
<protein>
    <submittedName>
        <fullName evidence="2">Uncharacterized protein</fullName>
    </submittedName>
</protein>
<proteinExistence type="predicted"/>
<gene>
    <name evidence="2" type="ORF">HGM15179_013905</name>
</gene>
<accession>A0A8K1G7J1</accession>
<dbReference type="EMBL" id="SWJQ01000529">
    <property type="protein sequence ID" value="TRZ13212.1"/>
    <property type="molecule type" value="Genomic_DNA"/>
</dbReference>
<dbReference type="Proteomes" id="UP000796761">
    <property type="component" value="Unassembled WGS sequence"/>
</dbReference>
<comment type="caution">
    <text evidence="2">The sequence shown here is derived from an EMBL/GenBank/DDBJ whole genome shotgun (WGS) entry which is preliminary data.</text>
</comment>
<sequence>MLCPAPGYSTKGEPVETSPEEGHKSDQRAQRNSPLKTGKVTSGCAAWRGEGAGEIVQHLEMDWTWISHKGLVISKITQEAFGRAVGRGRDNHIRTISSTEAASSDIFIYNVMGTHHKEITSENGHVRNDSTSTPHTSNSKGMYWKCGDEFLSGTLMIRKGVTVLNWKEEILYCCPYPIDPACPDPSVEPSYPPEDQSPTHFGDIYTFTEGTFNPLIQIIDKDVKQE</sequence>
<organism evidence="2 3">
    <name type="scientific">Zosterops borbonicus</name>
    <dbReference type="NCBI Taxonomy" id="364589"/>
    <lineage>
        <taxon>Eukaryota</taxon>
        <taxon>Metazoa</taxon>
        <taxon>Chordata</taxon>
        <taxon>Craniata</taxon>
        <taxon>Vertebrata</taxon>
        <taxon>Euteleostomi</taxon>
        <taxon>Archelosauria</taxon>
        <taxon>Archosauria</taxon>
        <taxon>Dinosauria</taxon>
        <taxon>Saurischia</taxon>
        <taxon>Theropoda</taxon>
        <taxon>Coelurosauria</taxon>
        <taxon>Aves</taxon>
        <taxon>Neognathae</taxon>
        <taxon>Neoaves</taxon>
        <taxon>Telluraves</taxon>
        <taxon>Australaves</taxon>
        <taxon>Passeriformes</taxon>
        <taxon>Sylvioidea</taxon>
        <taxon>Zosteropidae</taxon>
        <taxon>Zosterops</taxon>
    </lineage>
</organism>
<evidence type="ECO:0000313" key="3">
    <source>
        <dbReference type="Proteomes" id="UP000796761"/>
    </source>
</evidence>
<feature type="region of interest" description="Disordered" evidence="1">
    <location>
        <begin position="1"/>
        <end position="41"/>
    </location>
</feature>